<dbReference type="HOGENOM" id="CLU_2383380_0_0_9"/>
<dbReference type="KEGG" id="pste:PSTEL_04840"/>
<dbReference type="AlphaFoldDB" id="A0A089LNT4"/>
<evidence type="ECO:0000313" key="2">
    <source>
        <dbReference type="Proteomes" id="UP000029507"/>
    </source>
</evidence>
<dbReference type="Proteomes" id="UP000029507">
    <property type="component" value="Chromosome"/>
</dbReference>
<proteinExistence type="predicted"/>
<sequence length="95" mass="10538">MLYAIPSGGGCFCPILPPICYGTDPTEEGETVPALELISKGKNGFGDSYYYIRDSNGVTSQVYESELDAFMKKKGATELRERRAYLYPKKKGKAR</sequence>
<organism evidence="1 2">
    <name type="scientific">Paenibacillus stellifer</name>
    <dbReference type="NCBI Taxonomy" id="169760"/>
    <lineage>
        <taxon>Bacteria</taxon>
        <taxon>Bacillati</taxon>
        <taxon>Bacillota</taxon>
        <taxon>Bacilli</taxon>
        <taxon>Bacillales</taxon>
        <taxon>Paenibacillaceae</taxon>
        <taxon>Paenibacillus</taxon>
    </lineage>
</organism>
<dbReference type="STRING" id="169760.PSTEL_04840"/>
<protein>
    <submittedName>
        <fullName evidence="1">Uncharacterized protein</fullName>
    </submittedName>
</protein>
<reference evidence="1 2" key="1">
    <citation type="submission" date="2014-08" db="EMBL/GenBank/DDBJ databases">
        <title>Comparative genomics of the Paenibacillus odorifer group.</title>
        <authorList>
            <person name="den Bakker H.C."/>
            <person name="Tsai Y.-C."/>
            <person name="Martin N."/>
            <person name="Korlach J."/>
            <person name="Wiedmann M."/>
        </authorList>
    </citation>
    <scope>NUCLEOTIDE SEQUENCE [LARGE SCALE GENOMIC DNA]</scope>
    <source>
        <strain evidence="1 2">DSM 14472</strain>
    </source>
</reference>
<gene>
    <name evidence="1" type="ORF">PSTEL_04840</name>
</gene>
<accession>A0A089LNT4</accession>
<dbReference type="RefSeq" id="WP_038693792.1">
    <property type="nucleotide sequence ID" value="NZ_CP009286.1"/>
</dbReference>
<dbReference type="EMBL" id="CP009286">
    <property type="protein sequence ID" value="AIQ62527.1"/>
    <property type="molecule type" value="Genomic_DNA"/>
</dbReference>
<name>A0A089LNT4_9BACL</name>
<dbReference type="OrthoDB" id="2616418at2"/>
<evidence type="ECO:0000313" key="1">
    <source>
        <dbReference type="EMBL" id="AIQ62527.1"/>
    </source>
</evidence>
<keyword evidence="2" id="KW-1185">Reference proteome</keyword>